<evidence type="ECO:0000313" key="1">
    <source>
        <dbReference type="EMBL" id="KAI0035181.1"/>
    </source>
</evidence>
<gene>
    <name evidence="1" type="ORF">K488DRAFT_83264</name>
</gene>
<dbReference type="Proteomes" id="UP000814128">
    <property type="component" value="Unassembled WGS sequence"/>
</dbReference>
<reference evidence="1" key="1">
    <citation type="submission" date="2021-02" db="EMBL/GenBank/DDBJ databases">
        <authorList>
            <consortium name="DOE Joint Genome Institute"/>
            <person name="Ahrendt S."/>
            <person name="Looney B.P."/>
            <person name="Miyauchi S."/>
            <person name="Morin E."/>
            <person name="Drula E."/>
            <person name="Courty P.E."/>
            <person name="Chicoki N."/>
            <person name="Fauchery L."/>
            <person name="Kohler A."/>
            <person name="Kuo A."/>
            <person name="Labutti K."/>
            <person name="Pangilinan J."/>
            <person name="Lipzen A."/>
            <person name="Riley R."/>
            <person name="Andreopoulos W."/>
            <person name="He G."/>
            <person name="Johnson J."/>
            <person name="Barry K.W."/>
            <person name="Grigoriev I.V."/>
            <person name="Nagy L."/>
            <person name="Hibbett D."/>
            <person name="Henrissat B."/>
            <person name="Matheny P.B."/>
            <person name="Labbe J."/>
            <person name="Martin F."/>
        </authorList>
    </citation>
    <scope>NUCLEOTIDE SEQUENCE</scope>
    <source>
        <strain evidence="1">EC-137</strain>
    </source>
</reference>
<protein>
    <submittedName>
        <fullName evidence="1">Uncharacterized protein</fullName>
    </submittedName>
</protein>
<accession>A0ACB8QV11</accession>
<comment type="caution">
    <text evidence="1">The sequence shown here is derived from an EMBL/GenBank/DDBJ whole genome shotgun (WGS) entry which is preliminary data.</text>
</comment>
<reference evidence="1" key="2">
    <citation type="journal article" date="2022" name="New Phytol.">
        <title>Evolutionary transition to the ectomycorrhizal habit in the genomes of a hyperdiverse lineage of mushroom-forming fungi.</title>
        <authorList>
            <person name="Looney B."/>
            <person name="Miyauchi S."/>
            <person name="Morin E."/>
            <person name="Drula E."/>
            <person name="Courty P.E."/>
            <person name="Kohler A."/>
            <person name="Kuo A."/>
            <person name="LaButti K."/>
            <person name="Pangilinan J."/>
            <person name="Lipzen A."/>
            <person name="Riley R."/>
            <person name="Andreopoulos W."/>
            <person name="He G."/>
            <person name="Johnson J."/>
            <person name="Nolan M."/>
            <person name="Tritt A."/>
            <person name="Barry K.W."/>
            <person name="Grigoriev I.V."/>
            <person name="Nagy L.G."/>
            <person name="Hibbett D."/>
            <person name="Henrissat B."/>
            <person name="Matheny P.B."/>
            <person name="Labbe J."/>
            <person name="Martin F.M."/>
        </authorList>
    </citation>
    <scope>NUCLEOTIDE SEQUENCE</scope>
    <source>
        <strain evidence="1">EC-137</strain>
    </source>
</reference>
<keyword evidence="2" id="KW-1185">Reference proteome</keyword>
<dbReference type="EMBL" id="MU273488">
    <property type="protein sequence ID" value="KAI0035181.1"/>
    <property type="molecule type" value="Genomic_DNA"/>
</dbReference>
<evidence type="ECO:0000313" key="2">
    <source>
        <dbReference type="Proteomes" id="UP000814128"/>
    </source>
</evidence>
<proteinExistence type="predicted"/>
<sequence>MRDIRAQLRELDARFASAGFKFYFVREPDPHWQSQEDPEQLVKHSKRNVLIETLFAGTIGLPSNAGPIYTDPESKLPVLHPSLLPLTKIKRWTHARSSTRLRTLGKRNTDQQDIVFMLAWLNTQDLKIRFSDYAGADKAKLLRFMATFLDHHKLKEDEEVCQMMKSAMYDEDWEAMLNSEPMEAESTMPPAD</sequence>
<organism evidence="1 2">
    <name type="scientific">Vararia minispora EC-137</name>
    <dbReference type="NCBI Taxonomy" id="1314806"/>
    <lineage>
        <taxon>Eukaryota</taxon>
        <taxon>Fungi</taxon>
        <taxon>Dikarya</taxon>
        <taxon>Basidiomycota</taxon>
        <taxon>Agaricomycotina</taxon>
        <taxon>Agaricomycetes</taxon>
        <taxon>Russulales</taxon>
        <taxon>Lachnocladiaceae</taxon>
        <taxon>Vararia</taxon>
    </lineage>
</organism>
<name>A0ACB8QV11_9AGAM</name>